<evidence type="ECO:0000259" key="10">
    <source>
        <dbReference type="SMART" id="SM00841"/>
    </source>
</evidence>
<feature type="domain" description="Translation elongation factor P/YeiP central" evidence="11">
    <location>
        <begin position="67"/>
        <end position="121"/>
    </location>
</feature>
<dbReference type="SUPFAM" id="SSF50249">
    <property type="entry name" value="Nucleic acid-binding proteins"/>
    <property type="match status" value="2"/>
</dbReference>
<protein>
    <recommendedName>
        <fullName evidence="7 8">Elongation factor P</fullName>
        <shortName evidence="7">EF-P</shortName>
    </recommendedName>
</protein>
<dbReference type="CDD" id="cd05794">
    <property type="entry name" value="S1_EF-P_repeat_2"/>
    <property type="match status" value="1"/>
</dbReference>
<keyword evidence="5 7" id="KW-0251">Elongation factor</keyword>
<feature type="domain" description="Elongation factor P C-terminal" evidence="10">
    <location>
        <begin position="129"/>
        <end position="184"/>
    </location>
</feature>
<dbReference type="EMBL" id="WVUD01000027">
    <property type="protein sequence ID" value="MYL84249.1"/>
    <property type="molecule type" value="Genomic_DNA"/>
</dbReference>
<evidence type="ECO:0000256" key="7">
    <source>
        <dbReference type="HAMAP-Rule" id="MF_00141"/>
    </source>
</evidence>
<dbReference type="NCBIfam" id="TIGR00038">
    <property type="entry name" value="efp"/>
    <property type="match status" value="1"/>
</dbReference>
<organism evidence="12 13">
    <name type="scientific">Solidesulfovibrio aerotolerans</name>
    <dbReference type="NCBI Taxonomy" id="295255"/>
    <lineage>
        <taxon>Bacteria</taxon>
        <taxon>Pseudomonadati</taxon>
        <taxon>Thermodesulfobacteriota</taxon>
        <taxon>Desulfovibrionia</taxon>
        <taxon>Desulfovibrionales</taxon>
        <taxon>Desulfovibrionaceae</taxon>
        <taxon>Solidesulfovibrio</taxon>
    </lineage>
</organism>
<evidence type="ECO:0000256" key="4">
    <source>
        <dbReference type="ARBA" id="ARBA00022490"/>
    </source>
</evidence>
<dbReference type="InterPro" id="IPR014722">
    <property type="entry name" value="Rib_uL2_dom2"/>
</dbReference>
<dbReference type="InterPro" id="IPR011768">
    <property type="entry name" value="Transl_elongation_fac_P"/>
</dbReference>
<dbReference type="PANTHER" id="PTHR30053:SF12">
    <property type="entry name" value="ELONGATION FACTOR P (EF-P) FAMILY PROTEIN"/>
    <property type="match status" value="1"/>
</dbReference>
<dbReference type="Pfam" id="PF08207">
    <property type="entry name" value="EFP_N"/>
    <property type="match status" value="1"/>
</dbReference>
<evidence type="ECO:0000259" key="11">
    <source>
        <dbReference type="SMART" id="SM01185"/>
    </source>
</evidence>
<dbReference type="InterPro" id="IPR008991">
    <property type="entry name" value="Translation_prot_SH3-like_sf"/>
</dbReference>
<evidence type="ECO:0000256" key="9">
    <source>
        <dbReference type="RuleBase" id="RU004389"/>
    </source>
</evidence>
<comment type="caution">
    <text evidence="12">The sequence shown here is derived from an EMBL/GenBank/DDBJ whole genome shotgun (WGS) entry which is preliminary data.</text>
</comment>
<dbReference type="InterPro" id="IPR012340">
    <property type="entry name" value="NA-bd_OB-fold"/>
</dbReference>
<dbReference type="UniPathway" id="UPA00345"/>
<sequence>MLSTTDFRRGLKIEMDGVPYEIVDFLHVKPGKGGAFIRTKLKNMINGRVVENTFRSGEKMVKPDLESKEMQYLYRESDDFVFMDMESYEQMHAGVAQIGEKGGYLKDGMELKMLLYKGQPLDIDLPAWVVLEVTETEPGVKGDTVSGASKPAILESGISVNVPLFVNIGEKIKVDTRSGEYIGRE</sequence>
<keyword evidence="6 7" id="KW-0648">Protein biosynthesis</keyword>
<accession>A0A7C9MKE4</accession>
<reference evidence="12 13" key="1">
    <citation type="submission" date="2020-01" db="EMBL/GenBank/DDBJ databases">
        <title>Genome sequence of Desulfovibrio aerotolerans DSM 16695(T).</title>
        <authorList>
            <person name="Karnachuk O."/>
            <person name="Avakyan M."/>
            <person name="Mardanov A."/>
            <person name="Kadnikov V."/>
            <person name="Ravin N."/>
        </authorList>
    </citation>
    <scope>NUCLEOTIDE SEQUENCE [LARGE SCALE GENOMIC DNA]</scope>
    <source>
        <strain evidence="12 13">DSM 16695</strain>
    </source>
</reference>
<dbReference type="CDD" id="cd04470">
    <property type="entry name" value="S1_EF-P_repeat_1"/>
    <property type="match status" value="1"/>
</dbReference>
<dbReference type="OrthoDB" id="9801844at2"/>
<gene>
    <name evidence="7 12" type="primary">efp</name>
    <name evidence="12" type="ORF">GTA51_14040</name>
</gene>
<evidence type="ECO:0000256" key="2">
    <source>
        <dbReference type="ARBA" id="ARBA00004815"/>
    </source>
</evidence>
<dbReference type="PROSITE" id="PS01275">
    <property type="entry name" value="EFP"/>
    <property type="match status" value="1"/>
</dbReference>
<comment type="subcellular location">
    <subcellularLocation>
        <location evidence="1 7">Cytoplasm</location>
    </subcellularLocation>
</comment>
<dbReference type="InterPro" id="IPR013852">
    <property type="entry name" value="Transl_elong_P/YeiP_CS"/>
</dbReference>
<dbReference type="RefSeq" id="WP_160962086.1">
    <property type="nucleotide sequence ID" value="NZ_WVUD01000027.1"/>
</dbReference>
<name>A0A7C9MKE4_9BACT</name>
<dbReference type="InterPro" id="IPR015365">
    <property type="entry name" value="Elong-fact-P_C"/>
</dbReference>
<evidence type="ECO:0000313" key="13">
    <source>
        <dbReference type="Proteomes" id="UP000482487"/>
    </source>
</evidence>
<dbReference type="Pfam" id="PF09285">
    <property type="entry name" value="Elong-fact-P_C"/>
    <property type="match status" value="1"/>
</dbReference>
<dbReference type="InterPro" id="IPR001059">
    <property type="entry name" value="Transl_elong_P/YeiP_cen"/>
</dbReference>
<dbReference type="HAMAP" id="MF_00141">
    <property type="entry name" value="EF_P"/>
    <property type="match status" value="1"/>
</dbReference>
<dbReference type="NCBIfam" id="NF001810">
    <property type="entry name" value="PRK00529.1"/>
    <property type="match status" value="1"/>
</dbReference>
<dbReference type="Pfam" id="PF01132">
    <property type="entry name" value="EFP"/>
    <property type="match status" value="1"/>
</dbReference>
<evidence type="ECO:0000256" key="8">
    <source>
        <dbReference type="NCBIfam" id="TIGR00038"/>
    </source>
</evidence>
<dbReference type="Gene3D" id="2.40.50.140">
    <property type="entry name" value="Nucleic acid-binding proteins"/>
    <property type="match status" value="2"/>
</dbReference>
<dbReference type="GO" id="GO:0003746">
    <property type="term" value="F:translation elongation factor activity"/>
    <property type="evidence" value="ECO:0007669"/>
    <property type="project" value="UniProtKB-UniRule"/>
</dbReference>
<dbReference type="PIRSF" id="PIRSF005901">
    <property type="entry name" value="EF-P"/>
    <property type="match status" value="1"/>
</dbReference>
<dbReference type="SMART" id="SM01185">
    <property type="entry name" value="EFP"/>
    <property type="match status" value="1"/>
</dbReference>
<comment type="function">
    <text evidence="7">Involved in peptide bond synthesis. Stimulates efficient translation and peptide-bond synthesis on native or reconstituted 70S ribosomes in vitro. Probably functions indirectly by altering the affinity of the ribosome for aminoacyl-tRNA, thus increasing their reactivity as acceptors for peptidyl transferase.</text>
</comment>
<dbReference type="SMART" id="SM00841">
    <property type="entry name" value="Elong-fact-P_C"/>
    <property type="match status" value="1"/>
</dbReference>
<dbReference type="SUPFAM" id="SSF50104">
    <property type="entry name" value="Translation proteins SH3-like domain"/>
    <property type="match status" value="1"/>
</dbReference>
<dbReference type="InterPro" id="IPR020599">
    <property type="entry name" value="Transl_elong_fac_P/YeiP"/>
</dbReference>
<proteinExistence type="inferred from homology"/>
<dbReference type="GO" id="GO:0005829">
    <property type="term" value="C:cytosol"/>
    <property type="evidence" value="ECO:0007669"/>
    <property type="project" value="UniProtKB-ARBA"/>
</dbReference>
<keyword evidence="4 7" id="KW-0963">Cytoplasm</keyword>
<evidence type="ECO:0000313" key="12">
    <source>
        <dbReference type="EMBL" id="MYL84249.1"/>
    </source>
</evidence>
<keyword evidence="13" id="KW-1185">Reference proteome</keyword>
<evidence type="ECO:0000256" key="3">
    <source>
        <dbReference type="ARBA" id="ARBA00009479"/>
    </source>
</evidence>
<evidence type="ECO:0000256" key="6">
    <source>
        <dbReference type="ARBA" id="ARBA00022917"/>
    </source>
</evidence>
<comment type="pathway">
    <text evidence="2 7">Protein biosynthesis; polypeptide chain elongation.</text>
</comment>
<dbReference type="FunFam" id="2.40.50.140:FF:000009">
    <property type="entry name" value="Elongation factor P"/>
    <property type="match status" value="1"/>
</dbReference>
<dbReference type="AlphaFoldDB" id="A0A7C9MKE4"/>
<dbReference type="PANTHER" id="PTHR30053">
    <property type="entry name" value="ELONGATION FACTOR P"/>
    <property type="match status" value="1"/>
</dbReference>
<dbReference type="InterPro" id="IPR013185">
    <property type="entry name" value="Transl_elong_KOW-like"/>
</dbReference>
<dbReference type="FunFam" id="2.30.30.30:FF:000003">
    <property type="entry name" value="Elongation factor P"/>
    <property type="match status" value="1"/>
</dbReference>
<dbReference type="GO" id="GO:0043043">
    <property type="term" value="P:peptide biosynthetic process"/>
    <property type="evidence" value="ECO:0007669"/>
    <property type="project" value="InterPro"/>
</dbReference>
<evidence type="ECO:0000256" key="5">
    <source>
        <dbReference type="ARBA" id="ARBA00022768"/>
    </source>
</evidence>
<evidence type="ECO:0000256" key="1">
    <source>
        <dbReference type="ARBA" id="ARBA00004496"/>
    </source>
</evidence>
<comment type="similarity">
    <text evidence="3 7 9">Belongs to the elongation factor P family.</text>
</comment>
<dbReference type="FunFam" id="2.40.50.140:FF:000004">
    <property type="entry name" value="Elongation factor P"/>
    <property type="match status" value="1"/>
</dbReference>
<dbReference type="Gene3D" id="2.30.30.30">
    <property type="match status" value="1"/>
</dbReference>
<dbReference type="Proteomes" id="UP000482487">
    <property type="component" value="Unassembled WGS sequence"/>
</dbReference>